<gene>
    <name evidence="1" type="ORF">RclHR1_02660018</name>
</gene>
<comment type="caution">
    <text evidence="1">The sequence shown here is derived from an EMBL/GenBank/DDBJ whole genome shotgun (WGS) entry which is preliminary data.</text>
</comment>
<dbReference type="EMBL" id="BEXD01001846">
    <property type="protein sequence ID" value="GBB95997.1"/>
    <property type="molecule type" value="Genomic_DNA"/>
</dbReference>
<keyword evidence="2" id="KW-1185">Reference proteome</keyword>
<protein>
    <submittedName>
        <fullName evidence="1">Uncharacterized protein</fullName>
    </submittedName>
</protein>
<accession>A0A2Z6R0T3</accession>
<proteinExistence type="predicted"/>
<sequence>MIRLITRITRFSPQQSNINGAVVNTTTNQANAQSINNNNKTEGSKALFDEEYTLGNAFRCDDDIDEDNRRSTGSNDMAELIELLQSKTKRRSLSKFNKFEYEQGSRLEKAREMIGGESGIITIWVNEMKEITSNVKRKIDTRLEREEEYIKKLRLDLENYQSATVKTLDNLAKLHTQSQKLGRDLDNNLKQLYEAELNEALGQFIKQQNHVHKKLLHTNKPLNSINNDNSYTIYDVQNKQRNKDNPIFIFLQAIKLCLNPKWATVDPNL</sequence>
<dbReference type="AlphaFoldDB" id="A0A2Z6R0T3"/>
<organism evidence="1 2">
    <name type="scientific">Rhizophagus clarus</name>
    <dbReference type="NCBI Taxonomy" id="94130"/>
    <lineage>
        <taxon>Eukaryota</taxon>
        <taxon>Fungi</taxon>
        <taxon>Fungi incertae sedis</taxon>
        <taxon>Mucoromycota</taxon>
        <taxon>Glomeromycotina</taxon>
        <taxon>Glomeromycetes</taxon>
        <taxon>Glomerales</taxon>
        <taxon>Glomeraceae</taxon>
        <taxon>Rhizophagus</taxon>
    </lineage>
</organism>
<evidence type="ECO:0000313" key="1">
    <source>
        <dbReference type="EMBL" id="GBB95997.1"/>
    </source>
</evidence>
<reference evidence="1 2" key="1">
    <citation type="submission" date="2017-11" db="EMBL/GenBank/DDBJ databases">
        <title>The genome of Rhizophagus clarus HR1 reveals common genetic basis of auxotrophy among arbuscular mycorrhizal fungi.</title>
        <authorList>
            <person name="Kobayashi Y."/>
        </authorList>
    </citation>
    <scope>NUCLEOTIDE SEQUENCE [LARGE SCALE GENOMIC DNA]</scope>
    <source>
        <strain evidence="1 2">HR1</strain>
    </source>
</reference>
<dbReference type="Proteomes" id="UP000247702">
    <property type="component" value="Unassembled WGS sequence"/>
</dbReference>
<name>A0A2Z6R0T3_9GLOM</name>
<evidence type="ECO:0000313" key="2">
    <source>
        <dbReference type="Proteomes" id="UP000247702"/>
    </source>
</evidence>